<gene>
    <name evidence="2" type="ORF">FCALED_LOCUS7576</name>
</gene>
<dbReference type="EMBL" id="CAJVPQ010002038">
    <property type="protein sequence ID" value="CAG8580659.1"/>
    <property type="molecule type" value="Genomic_DNA"/>
</dbReference>
<evidence type="ECO:0000256" key="1">
    <source>
        <dbReference type="SAM" id="SignalP"/>
    </source>
</evidence>
<keyword evidence="1" id="KW-0732">Signal</keyword>
<evidence type="ECO:0000313" key="2">
    <source>
        <dbReference type="EMBL" id="CAG8580659.1"/>
    </source>
</evidence>
<protein>
    <submittedName>
        <fullName evidence="2">14979_t:CDS:1</fullName>
    </submittedName>
</protein>
<accession>A0A9N9G6F1</accession>
<feature type="signal peptide" evidence="1">
    <location>
        <begin position="1"/>
        <end position="20"/>
    </location>
</feature>
<sequence length="70" mass="8093">MSSRPIDLLLLLNFYKRLLGGQTHSEVGGKYDQNHFKSRQLLYGHPFYVNDETLLKGFPNTPIPVGYRQI</sequence>
<proteinExistence type="predicted"/>
<name>A0A9N9G6F1_9GLOM</name>
<feature type="chain" id="PRO_5040135535" evidence="1">
    <location>
        <begin position="21"/>
        <end position="70"/>
    </location>
</feature>
<evidence type="ECO:0000313" key="3">
    <source>
        <dbReference type="Proteomes" id="UP000789570"/>
    </source>
</evidence>
<reference evidence="2" key="1">
    <citation type="submission" date="2021-06" db="EMBL/GenBank/DDBJ databases">
        <authorList>
            <person name="Kallberg Y."/>
            <person name="Tangrot J."/>
            <person name="Rosling A."/>
        </authorList>
    </citation>
    <scope>NUCLEOTIDE SEQUENCE</scope>
    <source>
        <strain evidence="2">UK204</strain>
    </source>
</reference>
<keyword evidence="3" id="KW-1185">Reference proteome</keyword>
<dbReference type="Proteomes" id="UP000789570">
    <property type="component" value="Unassembled WGS sequence"/>
</dbReference>
<dbReference type="AlphaFoldDB" id="A0A9N9G6F1"/>
<comment type="caution">
    <text evidence="2">The sequence shown here is derived from an EMBL/GenBank/DDBJ whole genome shotgun (WGS) entry which is preliminary data.</text>
</comment>
<organism evidence="2 3">
    <name type="scientific">Funneliformis caledonium</name>
    <dbReference type="NCBI Taxonomy" id="1117310"/>
    <lineage>
        <taxon>Eukaryota</taxon>
        <taxon>Fungi</taxon>
        <taxon>Fungi incertae sedis</taxon>
        <taxon>Mucoromycota</taxon>
        <taxon>Glomeromycotina</taxon>
        <taxon>Glomeromycetes</taxon>
        <taxon>Glomerales</taxon>
        <taxon>Glomeraceae</taxon>
        <taxon>Funneliformis</taxon>
    </lineage>
</organism>